<organism evidence="1 2">
    <name type="scientific">Trichinella pseudospiralis</name>
    <name type="common">Parasitic roundworm</name>
    <dbReference type="NCBI Taxonomy" id="6337"/>
    <lineage>
        <taxon>Eukaryota</taxon>
        <taxon>Metazoa</taxon>
        <taxon>Ecdysozoa</taxon>
        <taxon>Nematoda</taxon>
        <taxon>Enoplea</taxon>
        <taxon>Dorylaimia</taxon>
        <taxon>Trichinellida</taxon>
        <taxon>Trichinellidae</taxon>
        <taxon>Trichinella</taxon>
    </lineage>
</organism>
<dbReference type="EMBL" id="JYDT01000292">
    <property type="protein sequence ID" value="KRY80917.1"/>
    <property type="molecule type" value="Genomic_DNA"/>
</dbReference>
<evidence type="ECO:0000313" key="2">
    <source>
        <dbReference type="Proteomes" id="UP000054995"/>
    </source>
</evidence>
<keyword evidence="2" id="KW-1185">Reference proteome</keyword>
<dbReference type="AlphaFoldDB" id="A0A0V1F589"/>
<name>A0A0V1F589_TRIPS</name>
<protein>
    <submittedName>
        <fullName evidence="1">Uncharacterized protein</fullName>
    </submittedName>
</protein>
<proteinExistence type="predicted"/>
<sequence length="252" mass="28395">MAPDLPIPDPINSEEFTAVSSTKPVHRWKEETVPGGIQNDCISIQHVSYMDKMEEEFLGGLHHAPEQISVIAAGLSTLQQFCLKKTAIRLVKCIKMASGGANPKAAPSLPKCQQSCSDGTAPGWEKRWRSSKEKIVWKLNRCHLAERREEFVGENTCTLENNRASLWFREEESWVQYKNGVQFCGRKALYQSKCPQCCFEIAEQDVEKACTVVGRKQLQSSQNVGLVQAKNKTILDNRKSCYGKITAAMWRK</sequence>
<comment type="caution">
    <text evidence="1">The sequence shown here is derived from an EMBL/GenBank/DDBJ whole genome shotgun (WGS) entry which is preliminary data.</text>
</comment>
<accession>A0A0V1F589</accession>
<dbReference type="Proteomes" id="UP000054995">
    <property type="component" value="Unassembled WGS sequence"/>
</dbReference>
<gene>
    <name evidence="1" type="ORF">T4D_11131</name>
</gene>
<evidence type="ECO:0000313" key="1">
    <source>
        <dbReference type="EMBL" id="KRY80917.1"/>
    </source>
</evidence>
<reference evidence="1 2" key="1">
    <citation type="submission" date="2015-01" db="EMBL/GenBank/DDBJ databases">
        <title>Evolution of Trichinella species and genotypes.</title>
        <authorList>
            <person name="Korhonen P.K."/>
            <person name="Edoardo P."/>
            <person name="Giuseppe L.R."/>
            <person name="Gasser R.B."/>
        </authorList>
    </citation>
    <scope>NUCLEOTIDE SEQUENCE [LARGE SCALE GENOMIC DNA]</scope>
    <source>
        <strain evidence="1">ISS470</strain>
    </source>
</reference>